<evidence type="ECO:0000313" key="1">
    <source>
        <dbReference type="EMBL" id="CAG8644196.1"/>
    </source>
</evidence>
<accession>A0ACA9NDB8</accession>
<protein>
    <submittedName>
        <fullName evidence="1">30955_t:CDS:1</fullName>
    </submittedName>
</protein>
<dbReference type="Proteomes" id="UP000789920">
    <property type="component" value="Unassembled WGS sequence"/>
</dbReference>
<organism evidence="1 2">
    <name type="scientific">Racocetra persica</name>
    <dbReference type="NCBI Taxonomy" id="160502"/>
    <lineage>
        <taxon>Eukaryota</taxon>
        <taxon>Fungi</taxon>
        <taxon>Fungi incertae sedis</taxon>
        <taxon>Mucoromycota</taxon>
        <taxon>Glomeromycotina</taxon>
        <taxon>Glomeromycetes</taxon>
        <taxon>Diversisporales</taxon>
        <taxon>Gigasporaceae</taxon>
        <taxon>Racocetra</taxon>
    </lineage>
</organism>
<name>A0ACA9NDB8_9GLOM</name>
<comment type="caution">
    <text evidence="1">The sequence shown here is derived from an EMBL/GenBank/DDBJ whole genome shotgun (WGS) entry which is preliminary data.</text>
</comment>
<sequence length="115" mass="13647">MLRLLSDSFGTIELLLFARCARYIYDFSTGGDSELKERVGFSVDLRRNQWVTTVKSKTWKSRSRRQVNIVVVKYSTWDLCRIPLRKRTHFALYFYWSIVKVLSTFTSTTPSRQHK</sequence>
<feature type="non-terminal residue" evidence="1">
    <location>
        <position position="115"/>
    </location>
</feature>
<dbReference type="EMBL" id="CAJVQC010013027">
    <property type="protein sequence ID" value="CAG8644196.1"/>
    <property type="molecule type" value="Genomic_DNA"/>
</dbReference>
<reference evidence="1" key="1">
    <citation type="submission" date="2021-06" db="EMBL/GenBank/DDBJ databases">
        <authorList>
            <person name="Kallberg Y."/>
            <person name="Tangrot J."/>
            <person name="Rosling A."/>
        </authorList>
    </citation>
    <scope>NUCLEOTIDE SEQUENCE</scope>
    <source>
        <strain evidence="1">MA461A</strain>
    </source>
</reference>
<proteinExistence type="predicted"/>
<evidence type="ECO:0000313" key="2">
    <source>
        <dbReference type="Proteomes" id="UP000789920"/>
    </source>
</evidence>
<keyword evidence="2" id="KW-1185">Reference proteome</keyword>
<gene>
    <name evidence="1" type="ORF">RPERSI_LOCUS7603</name>
</gene>